<dbReference type="PANTHER" id="PTHR30136">
    <property type="entry name" value="HELIX-TURN-HELIX TRANSCRIPTIONAL REGULATOR, ICLR FAMILY"/>
    <property type="match status" value="1"/>
</dbReference>
<evidence type="ECO:0000313" key="6">
    <source>
        <dbReference type="EMBL" id="MST55017.1"/>
    </source>
</evidence>
<comment type="caution">
    <text evidence="6">The sequence shown here is derived from an EMBL/GenBank/DDBJ whole genome shotgun (WGS) entry which is preliminary data.</text>
</comment>
<evidence type="ECO:0000256" key="2">
    <source>
        <dbReference type="ARBA" id="ARBA00023125"/>
    </source>
</evidence>
<sequence>MMDSTGQQSKNGAVGKVIRLMEALVRSERVMSVRDLAAVTGVPRSTAHRFLTALESYGWAVQDAESGAYRAGLRFFLLNHRPVLFEALVSCAREPMRRLVERTGKTAILSVIEGAGGLCVHTEEPEIAVKFVAREGMSVPLCAGATGLVLLAFCEASLRERILASPLKMPDGSAADAPRLRERVAEIRRLGYAHSREEWMASAEDLSVPLYDRRGHFVAQLGIAGVAGTFGNWEADLLPALKDAAAQIASLM</sequence>
<organism evidence="6 7">
    <name type="scientific">Pyramidobacter porci</name>
    <dbReference type="NCBI Taxonomy" id="2605789"/>
    <lineage>
        <taxon>Bacteria</taxon>
        <taxon>Thermotogati</taxon>
        <taxon>Synergistota</taxon>
        <taxon>Synergistia</taxon>
        <taxon>Synergistales</taxon>
        <taxon>Dethiosulfovibrionaceae</taxon>
        <taxon>Pyramidobacter</taxon>
    </lineage>
</organism>
<dbReference type="SUPFAM" id="SSF46785">
    <property type="entry name" value="Winged helix' DNA-binding domain"/>
    <property type="match status" value="1"/>
</dbReference>
<evidence type="ECO:0000259" key="5">
    <source>
        <dbReference type="PROSITE" id="PS51078"/>
    </source>
</evidence>
<dbReference type="InterPro" id="IPR029016">
    <property type="entry name" value="GAF-like_dom_sf"/>
</dbReference>
<dbReference type="GO" id="GO:0003700">
    <property type="term" value="F:DNA-binding transcription factor activity"/>
    <property type="evidence" value="ECO:0007669"/>
    <property type="project" value="TreeGrafter"/>
</dbReference>
<keyword evidence="7" id="KW-1185">Reference proteome</keyword>
<dbReference type="InterPro" id="IPR036388">
    <property type="entry name" value="WH-like_DNA-bd_sf"/>
</dbReference>
<feature type="domain" description="HTH iclR-type" evidence="4">
    <location>
        <begin position="11"/>
        <end position="73"/>
    </location>
</feature>
<feature type="domain" description="IclR-ED" evidence="5">
    <location>
        <begin position="74"/>
        <end position="252"/>
    </location>
</feature>
<dbReference type="InterPro" id="IPR005471">
    <property type="entry name" value="Tscrpt_reg_IclR_N"/>
</dbReference>
<dbReference type="PANTHER" id="PTHR30136:SF8">
    <property type="entry name" value="TRANSCRIPTIONAL REGULATORY PROTEIN"/>
    <property type="match status" value="1"/>
</dbReference>
<dbReference type="InterPro" id="IPR014757">
    <property type="entry name" value="Tscrpt_reg_IclR_C"/>
</dbReference>
<dbReference type="InterPro" id="IPR050707">
    <property type="entry name" value="HTH_MetabolicPath_Reg"/>
</dbReference>
<evidence type="ECO:0000256" key="3">
    <source>
        <dbReference type="ARBA" id="ARBA00023163"/>
    </source>
</evidence>
<dbReference type="PROSITE" id="PS51077">
    <property type="entry name" value="HTH_ICLR"/>
    <property type="match status" value="1"/>
</dbReference>
<dbReference type="SMART" id="SM00346">
    <property type="entry name" value="HTH_ICLR"/>
    <property type="match status" value="1"/>
</dbReference>
<evidence type="ECO:0000259" key="4">
    <source>
        <dbReference type="PROSITE" id="PS51077"/>
    </source>
</evidence>
<accession>A0A6L5YBU2</accession>
<dbReference type="AlphaFoldDB" id="A0A6L5YBU2"/>
<reference evidence="6 7" key="1">
    <citation type="submission" date="2019-08" db="EMBL/GenBank/DDBJ databases">
        <title>In-depth cultivation of the pig gut microbiome towards novel bacterial diversity and tailored functional studies.</title>
        <authorList>
            <person name="Wylensek D."/>
            <person name="Hitch T.C.A."/>
            <person name="Clavel T."/>
        </authorList>
    </citation>
    <scope>NUCLEOTIDE SEQUENCE [LARGE SCALE GENOMIC DNA]</scope>
    <source>
        <strain evidence="6 7">SM-530-WT-4B</strain>
    </source>
</reference>
<dbReference type="GO" id="GO:0003677">
    <property type="term" value="F:DNA binding"/>
    <property type="evidence" value="ECO:0007669"/>
    <property type="project" value="UniProtKB-KW"/>
</dbReference>
<dbReference type="Gene3D" id="3.30.450.40">
    <property type="match status" value="1"/>
</dbReference>
<protein>
    <submittedName>
        <fullName evidence="6">IclR family transcriptional regulator</fullName>
    </submittedName>
</protein>
<keyword evidence="2" id="KW-0238">DNA-binding</keyword>
<dbReference type="Pfam" id="PF01614">
    <property type="entry name" value="IclR_C"/>
    <property type="match status" value="1"/>
</dbReference>
<dbReference type="Pfam" id="PF09339">
    <property type="entry name" value="HTH_IclR"/>
    <property type="match status" value="1"/>
</dbReference>
<name>A0A6L5YBU2_9BACT</name>
<dbReference type="Gene3D" id="1.10.10.10">
    <property type="entry name" value="Winged helix-like DNA-binding domain superfamily/Winged helix DNA-binding domain"/>
    <property type="match status" value="1"/>
</dbReference>
<gene>
    <name evidence="6" type="ORF">FYJ74_02990</name>
</gene>
<proteinExistence type="predicted"/>
<evidence type="ECO:0000256" key="1">
    <source>
        <dbReference type="ARBA" id="ARBA00023015"/>
    </source>
</evidence>
<dbReference type="GO" id="GO:0045892">
    <property type="term" value="P:negative regulation of DNA-templated transcription"/>
    <property type="evidence" value="ECO:0007669"/>
    <property type="project" value="TreeGrafter"/>
</dbReference>
<dbReference type="SUPFAM" id="SSF55781">
    <property type="entry name" value="GAF domain-like"/>
    <property type="match status" value="1"/>
</dbReference>
<keyword evidence="3" id="KW-0804">Transcription</keyword>
<evidence type="ECO:0000313" key="7">
    <source>
        <dbReference type="Proteomes" id="UP000473699"/>
    </source>
</evidence>
<dbReference type="EMBL" id="VUNH01000002">
    <property type="protein sequence ID" value="MST55017.1"/>
    <property type="molecule type" value="Genomic_DNA"/>
</dbReference>
<dbReference type="Proteomes" id="UP000473699">
    <property type="component" value="Unassembled WGS sequence"/>
</dbReference>
<keyword evidence="1" id="KW-0805">Transcription regulation</keyword>
<dbReference type="InterPro" id="IPR036390">
    <property type="entry name" value="WH_DNA-bd_sf"/>
</dbReference>
<dbReference type="PROSITE" id="PS51078">
    <property type="entry name" value="ICLR_ED"/>
    <property type="match status" value="1"/>
</dbReference>